<gene>
    <name evidence="10" type="ORF">AMJ40_03080</name>
</gene>
<accession>A0A0S7WJM9</accession>
<name>A0A0S7WJM9_UNCT6</name>
<dbReference type="GO" id="GO:0043093">
    <property type="term" value="P:FtsZ-dependent cytokinesis"/>
    <property type="evidence" value="ECO:0007669"/>
    <property type="project" value="TreeGrafter"/>
</dbReference>
<reference evidence="10 11" key="1">
    <citation type="journal article" date="2015" name="Microbiome">
        <title>Genomic resolution of linkages in carbon, nitrogen, and sulfur cycling among widespread estuary sediment bacteria.</title>
        <authorList>
            <person name="Baker B.J."/>
            <person name="Lazar C.S."/>
            <person name="Teske A.P."/>
            <person name="Dick G.J."/>
        </authorList>
    </citation>
    <scope>NUCLEOTIDE SEQUENCE [LARGE SCALE GENOMIC DNA]</scope>
    <source>
        <strain evidence="10">DG_26</strain>
    </source>
</reference>
<comment type="caution">
    <text evidence="10">The sequence shown here is derived from an EMBL/GenBank/DDBJ whole genome shotgun (WGS) entry which is preliminary data.</text>
</comment>
<dbReference type="GO" id="GO:0005829">
    <property type="term" value="C:cytosol"/>
    <property type="evidence" value="ECO:0007669"/>
    <property type="project" value="TreeGrafter"/>
</dbReference>
<keyword evidence="3" id="KW-0963">Cytoplasm</keyword>
<dbReference type="GO" id="GO:0000917">
    <property type="term" value="P:division septum assembly"/>
    <property type="evidence" value="ECO:0007669"/>
    <property type="project" value="UniProtKB-KW"/>
</dbReference>
<dbReference type="EMBL" id="LIZT01000023">
    <property type="protein sequence ID" value="KPJ50376.1"/>
    <property type="molecule type" value="Genomic_DNA"/>
</dbReference>
<keyword evidence="5" id="KW-0717">Septation</keyword>
<dbReference type="GO" id="GO:0032153">
    <property type="term" value="C:cell division site"/>
    <property type="evidence" value="ECO:0007669"/>
    <property type="project" value="TreeGrafter"/>
</dbReference>
<comment type="function">
    <text evidence="7">Activator of cell division through the inhibition of FtsZ GTPase activity, therefore promoting FtsZ assembly into bundles of protofilaments necessary for the formation of the division Z ring. It is recruited early at mid-cell but it is not essential for cell division.</text>
</comment>
<comment type="subcellular location">
    <subcellularLocation>
        <location evidence="1">Cytoplasm</location>
    </subcellularLocation>
</comment>
<dbReference type="GO" id="GO:0000921">
    <property type="term" value="P:septin ring assembly"/>
    <property type="evidence" value="ECO:0007669"/>
    <property type="project" value="TreeGrafter"/>
</dbReference>
<dbReference type="Gene3D" id="6.10.250.790">
    <property type="match status" value="1"/>
</dbReference>
<organism evidence="10 11">
    <name type="scientific">candidate division TA06 bacterium DG_26</name>
    <dbReference type="NCBI Taxonomy" id="1703771"/>
    <lineage>
        <taxon>Bacteria</taxon>
        <taxon>Bacteria division TA06</taxon>
    </lineage>
</organism>
<comment type="subunit">
    <text evidence="8">Homodimer. Interacts with FtsZ.</text>
</comment>
<sequence>MKDENVFSITVFGNEYKIRGDSDPDHIKRVASFVDLKMRELEGKGVSPKKLAILAALNIADEYLRFQGSIKDRVQHLHSLLEKQLENT</sequence>
<dbReference type="InterPro" id="IPR053712">
    <property type="entry name" value="Bac_CellDiv_Activator"/>
</dbReference>
<dbReference type="PANTHER" id="PTHR34981">
    <property type="entry name" value="CELL DIVISION PROTEIN ZAPA"/>
    <property type="match status" value="1"/>
</dbReference>
<evidence type="ECO:0000256" key="4">
    <source>
        <dbReference type="ARBA" id="ARBA00022618"/>
    </source>
</evidence>
<dbReference type="Pfam" id="PF05164">
    <property type="entry name" value="ZapA"/>
    <property type="match status" value="1"/>
</dbReference>
<protein>
    <recommendedName>
        <fullName evidence="2">Cell division protein ZapA</fullName>
    </recommendedName>
    <alternativeName>
        <fullName evidence="9">Z ring-associated protein ZapA</fullName>
    </alternativeName>
</protein>
<dbReference type="PANTHER" id="PTHR34981:SF1">
    <property type="entry name" value="CELL DIVISION PROTEIN ZAPA"/>
    <property type="match status" value="1"/>
</dbReference>
<dbReference type="Proteomes" id="UP000051124">
    <property type="component" value="Unassembled WGS sequence"/>
</dbReference>
<evidence type="ECO:0000256" key="3">
    <source>
        <dbReference type="ARBA" id="ARBA00022490"/>
    </source>
</evidence>
<evidence type="ECO:0000256" key="6">
    <source>
        <dbReference type="ARBA" id="ARBA00023306"/>
    </source>
</evidence>
<dbReference type="InterPro" id="IPR007838">
    <property type="entry name" value="Cell_div_ZapA-like"/>
</dbReference>
<dbReference type="GO" id="GO:0030428">
    <property type="term" value="C:cell septum"/>
    <property type="evidence" value="ECO:0007669"/>
    <property type="project" value="TreeGrafter"/>
</dbReference>
<proteinExistence type="predicted"/>
<dbReference type="SUPFAM" id="SSF102829">
    <property type="entry name" value="Cell division protein ZapA-like"/>
    <property type="match status" value="1"/>
</dbReference>
<keyword evidence="4" id="KW-0132">Cell division</keyword>
<evidence type="ECO:0000256" key="7">
    <source>
        <dbReference type="ARBA" id="ARBA00024910"/>
    </source>
</evidence>
<evidence type="ECO:0000313" key="11">
    <source>
        <dbReference type="Proteomes" id="UP000051124"/>
    </source>
</evidence>
<evidence type="ECO:0000256" key="2">
    <source>
        <dbReference type="ARBA" id="ARBA00015195"/>
    </source>
</evidence>
<evidence type="ECO:0000256" key="8">
    <source>
        <dbReference type="ARBA" id="ARBA00026068"/>
    </source>
</evidence>
<dbReference type="InterPro" id="IPR036192">
    <property type="entry name" value="Cell_div_ZapA-like_sf"/>
</dbReference>
<keyword evidence="6" id="KW-0131">Cell cycle</keyword>
<evidence type="ECO:0000313" key="10">
    <source>
        <dbReference type="EMBL" id="KPJ50376.1"/>
    </source>
</evidence>
<evidence type="ECO:0000256" key="9">
    <source>
        <dbReference type="ARBA" id="ARBA00033158"/>
    </source>
</evidence>
<evidence type="ECO:0000256" key="5">
    <source>
        <dbReference type="ARBA" id="ARBA00023210"/>
    </source>
</evidence>
<evidence type="ECO:0000256" key="1">
    <source>
        <dbReference type="ARBA" id="ARBA00004496"/>
    </source>
</evidence>
<dbReference type="AlphaFoldDB" id="A0A0S7WJM9"/>